<feature type="compositionally biased region" description="Low complexity" evidence="1">
    <location>
        <begin position="39"/>
        <end position="61"/>
    </location>
</feature>
<dbReference type="EMBL" id="QDGZ01000001">
    <property type="protein sequence ID" value="PVG84098.1"/>
    <property type="molecule type" value="Genomic_DNA"/>
</dbReference>
<sequence>MLLLGGLLAIGGAVYAKLRGQQHSNSWQSSYTPTPPPSSAGSSTPSTAPGAAVTGTAPGGTDALEDPLTDPLPPSGGTYGGETVSDDIGGAEPGEALSDAAEHPHRATTPDDPAESVDVTDPGAPRP</sequence>
<organism evidence="2 3">
    <name type="scientific">Nocardioides gansuensis</name>
    <dbReference type="NCBI Taxonomy" id="2138300"/>
    <lineage>
        <taxon>Bacteria</taxon>
        <taxon>Bacillati</taxon>
        <taxon>Actinomycetota</taxon>
        <taxon>Actinomycetes</taxon>
        <taxon>Propionibacteriales</taxon>
        <taxon>Nocardioidaceae</taxon>
        <taxon>Nocardioides</taxon>
    </lineage>
</organism>
<accession>A0A2T8FEF7</accession>
<feature type="region of interest" description="Disordered" evidence="1">
    <location>
        <begin position="20"/>
        <end position="127"/>
    </location>
</feature>
<dbReference type="AlphaFoldDB" id="A0A2T8FEF7"/>
<feature type="compositionally biased region" description="Basic and acidic residues" evidence="1">
    <location>
        <begin position="100"/>
        <end position="109"/>
    </location>
</feature>
<proteinExistence type="predicted"/>
<evidence type="ECO:0000313" key="3">
    <source>
        <dbReference type="Proteomes" id="UP000246018"/>
    </source>
</evidence>
<protein>
    <submittedName>
        <fullName evidence="2">Uncharacterized protein</fullName>
    </submittedName>
</protein>
<reference evidence="2 3" key="1">
    <citation type="submission" date="2018-04" db="EMBL/GenBank/DDBJ databases">
        <title>Genome of Nocardioides gansuensis WSJ-1.</title>
        <authorList>
            <person name="Wu S."/>
            <person name="Wang G."/>
        </authorList>
    </citation>
    <scope>NUCLEOTIDE SEQUENCE [LARGE SCALE GENOMIC DNA]</scope>
    <source>
        <strain evidence="2 3">WSJ-1</strain>
    </source>
</reference>
<gene>
    <name evidence="2" type="ORF">DDE18_00145</name>
</gene>
<keyword evidence="3" id="KW-1185">Reference proteome</keyword>
<name>A0A2T8FEF7_9ACTN</name>
<evidence type="ECO:0000313" key="2">
    <source>
        <dbReference type="EMBL" id="PVG84098.1"/>
    </source>
</evidence>
<comment type="caution">
    <text evidence="2">The sequence shown here is derived from an EMBL/GenBank/DDBJ whole genome shotgun (WGS) entry which is preliminary data.</text>
</comment>
<evidence type="ECO:0000256" key="1">
    <source>
        <dbReference type="SAM" id="MobiDB-lite"/>
    </source>
</evidence>
<dbReference type="Proteomes" id="UP000246018">
    <property type="component" value="Unassembled WGS sequence"/>
</dbReference>